<evidence type="ECO:0000256" key="6">
    <source>
        <dbReference type="SAM" id="Phobius"/>
    </source>
</evidence>
<dbReference type="Pfam" id="PF10337">
    <property type="entry name" value="ArAE_2_N"/>
    <property type="match status" value="1"/>
</dbReference>
<reference evidence="9 10" key="1">
    <citation type="submission" date="2019-04" db="EMBL/GenBank/DDBJ databases">
        <authorList>
            <consortium name="DOE Joint Genome Institute"/>
            <person name="Mondo S."/>
            <person name="Kjaerbolling I."/>
            <person name="Vesth T."/>
            <person name="Frisvad J.C."/>
            <person name="Nybo J.L."/>
            <person name="Theobald S."/>
            <person name="Kildgaard S."/>
            <person name="Isbrandt T."/>
            <person name="Kuo A."/>
            <person name="Sato A."/>
            <person name="Lyhne E.K."/>
            <person name="Kogle M.E."/>
            <person name="Wiebenga A."/>
            <person name="Kun R.S."/>
            <person name="Lubbers R.J."/>
            <person name="Makela M.R."/>
            <person name="Barry K."/>
            <person name="Chovatia M."/>
            <person name="Clum A."/>
            <person name="Daum C."/>
            <person name="Haridas S."/>
            <person name="He G."/>
            <person name="LaButti K."/>
            <person name="Lipzen A."/>
            <person name="Riley R."/>
            <person name="Salamov A."/>
            <person name="Simmons B.A."/>
            <person name="Magnuson J.K."/>
            <person name="Henrissat B."/>
            <person name="Mortensen U.H."/>
            <person name="Larsen T.O."/>
            <person name="Devries R.P."/>
            <person name="Grigoriev I.V."/>
            <person name="Machida M."/>
            <person name="Baker S.E."/>
            <person name="Andersen M.R."/>
            <person name="Cantor M.N."/>
            <person name="Hua S.X."/>
        </authorList>
    </citation>
    <scope>NUCLEOTIDE SEQUENCE [LARGE SCALE GENOMIC DNA]</scope>
    <source>
        <strain evidence="9 10">CBS 119388</strain>
    </source>
</reference>
<dbReference type="EMBL" id="ML736753">
    <property type="protein sequence ID" value="KAE8406545.1"/>
    <property type="molecule type" value="Genomic_DNA"/>
</dbReference>
<keyword evidence="10" id="KW-1185">Reference proteome</keyword>
<dbReference type="Proteomes" id="UP000325579">
    <property type="component" value="Unassembled WGS sequence"/>
</dbReference>
<dbReference type="GeneID" id="43675604"/>
<organism evidence="9 10">
    <name type="scientific">Aspergillus pseudonomiae</name>
    <dbReference type="NCBI Taxonomy" id="1506151"/>
    <lineage>
        <taxon>Eukaryota</taxon>
        <taxon>Fungi</taxon>
        <taxon>Dikarya</taxon>
        <taxon>Ascomycota</taxon>
        <taxon>Pezizomycotina</taxon>
        <taxon>Eurotiomycetes</taxon>
        <taxon>Eurotiomycetidae</taxon>
        <taxon>Eurotiales</taxon>
        <taxon>Aspergillaceae</taxon>
        <taxon>Aspergillus</taxon>
        <taxon>Aspergillus subgen. Circumdati</taxon>
    </lineage>
</organism>
<keyword evidence="2 6" id="KW-0812">Transmembrane</keyword>
<dbReference type="GO" id="GO:0016020">
    <property type="term" value="C:membrane"/>
    <property type="evidence" value="ECO:0007669"/>
    <property type="project" value="UniProtKB-SubCell"/>
</dbReference>
<dbReference type="PANTHER" id="PTHR37994:SF4">
    <property type="entry name" value="ER TRANSPORTER 6TM N-TERMINAL DOMAIN-CONTAINING PROTEIN-RELATED"/>
    <property type="match status" value="1"/>
</dbReference>
<feature type="domain" description="Putative ER transporter 6TM N-terminal" evidence="7">
    <location>
        <begin position="51"/>
        <end position="398"/>
    </location>
</feature>
<name>A0A5N7DJT3_9EURO</name>
<feature type="domain" description="Integral membrane bound transporter" evidence="8">
    <location>
        <begin position="645"/>
        <end position="782"/>
    </location>
</feature>
<dbReference type="PANTHER" id="PTHR37994">
    <property type="entry name" value="ARAE_2_N DOMAIN-CONTAINING PROTEIN-RELATED"/>
    <property type="match status" value="1"/>
</dbReference>
<proteinExistence type="predicted"/>
<evidence type="ECO:0000256" key="1">
    <source>
        <dbReference type="ARBA" id="ARBA00004141"/>
    </source>
</evidence>
<comment type="subcellular location">
    <subcellularLocation>
        <location evidence="1">Membrane</location>
        <topology evidence="1">Multi-pass membrane protein</topology>
    </subcellularLocation>
</comment>
<feature type="transmembrane region" description="Helical" evidence="6">
    <location>
        <begin position="150"/>
        <end position="172"/>
    </location>
</feature>
<feature type="transmembrane region" description="Helical" evidence="6">
    <location>
        <begin position="108"/>
        <end position="130"/>
    </location>
</feature>
<dbReference type="InterPro" id="IPR018823">
    <property type="entry name" value="ArAE_2_N"/>
</dbReference>
<evidence type="ECO:0000256" key="3">
    <source>
        <dbReference type="ARBA" id="ARBA00022989"/>
    </source>
</evidence>
<dbReference type="OrthoDB" id="2274698at2759"/>
<sequence length="1045" mass="115874">MMLIQRRWLHTRANVLAVPVPSMAQTNSTNSKSTKLISILNPSAWRSRLGLDSRTFLMMLKGALPPTIVIAINQSDAVADITLTIGYLSALISVLSQALTPRAKFMKIMFFDLLSTCVSASLCCLTIYCAVKAREHNTPSDASESVRNGYSSDACAVSAIWLIFMIWVANTIRAWHPMELQDPMVAFSIFASVTITRAGTFVTVSEGLAFVSRLLKGFMIGFAIATGVSLLILPITSRRNVFHDIKGYVAQIDAVLQSQIAFVEHTPQLLTGGQGLLNRTRTAQTVRDAKDNPGSDLESRQKQLTTSITKLNALHGKLQSDLFYANDEFAWGKLSATDLNSIGGLLRSILLPLAGMAQLPDVLDMIVKNEGLRETGRGLDGKPGDELQKQSEMEKVSETLRDRLADATRLTTAGLQYVLLALELAKPKQLERKRNEAGDEESKGEAISPLDSDFTSRFEQQTTKYFERRKHLPRSLASLGAFSASEKVEDISNDSRDVVSDPDVRQEFFLILYMGHLQESLLNGVLDLIKFADSKTTDGTMTKSRPIFPMQSSVREWLSLKSEKNESSRSDSRQSSQSNPAPEDEPDRFPDPEHLPPANLLEKASTIIRFISHVIKSEQSIFGFRVAAAAFSVGILAFLHQTQNFFVHQRCIWAMIVIVIGMNPTSGQSMFGFVTRIVATAVSLVLSLVVWYIVDQKTPGVIVFLYLANVFEYYFYVNVPQYFGASIISIVTLNVIVGYELQVRKLGIEVATSNGQPYYPIYLFGPYKLAAVAAGCAISFFWVIFPYPITAKSTLRKSVGRALFVLAKFYSCMHTTVELWLNGELGNGQDTLSASYKLETSRHKIFKEEMMLLNQLRTHSHFSTYEPPIGGKFPKATYDHIISEIQRMLTSMALMAHTTQHLNVLSRESGSARGSDERWVSQLASIALQSADFHSHSVTSLLCHLSASLANAQPLPPYLSAGDSFPLARHLQRIDGELLSIRHVQDPAFSAFVTLEVLRSVVGFTLRDLLSNVKTLVGELKFDNYTRGTWEDAESARLLSTTTEP</sequence>
<feature type="transmembrane region" description="Helical" evidence="6">
    <location>
        <begin position="78"/>
        <end position="96"/>
    </location>
</feature>
<feature type="transmembrane region" description="Helical" evidence="6">
    <location>
        <begin position="722"/>
        <end position="741"/>
    </location>
</feature>
<feature type="transmembrane region" description="Helical" evidence="6">
    <location>
        <begin position="645"/>
        <end position="661"/>
    </location>
</feature>
<dbReference type="Pfam" id="PF13515">
    <property type="entry name" value="FUSC_2"/>
    <property type="match status" value="1"/>
</dbReference>
<dbReference type="RefSeq" id="XP_031943864.1">
    <property type="nucleotide sequence ID" value="XM_032090913.1"/>
</dbReference>
<accession>A0A5N7DJT3</accession>
<keyword evidence="4 6" id="KW-0472">Membrane</keyword>
<protein>
    <recommendedName>
        <fullName evidence="11">ER transporter 6TM N-terminal domain-containing protein</fullName>
    </recommendedName>
</protein>
<feature type="compositionally biased region" description="Basic and acidic residues" evidence="5">
    <location>
        <begin position="430"/>
        <end position="444"/>
    </location>
</feature>
<feature type="region of interest" description="Disordered" evidence="5">
    <location>
        <begin position="430"/>
        <end position="449"/>
    </location>
</feature>
<feature type="transmembrane region" description="Helical" evidence="6">
    <location>
        <begin position="761"/>
        <end position="787"/>
    </location>
</feature>
<feature type="region of interest" description="Disordered" evidence="5">
    <location>
        <begin position="563"/>
        <end position="595"/>
    </location>
</feature>
<feature type="compositionally biased region" description="Basic and acidic residues" evidence="5">
    <location>
        <begin position="563"/>
        <end position="572"/>
    </location>
</feature>
<feature type="transmembrane region" description="Helical" evidence="6">
    <location>
        <begin position="184"/>
        <end position="205"/>
    </location>
</feature>
<evidence type="ECO:0000256" key="4">
    <source>
        <dbReference type="ARBA" id="ARBA00023136"/>
    </source>
</evidence>
<evidence type="ECO:0000259" key="7">
    <source>
        <dbReference type="Pfam" id="PF10337"/>
    </source>
</evidence>
<feature type="transmembrane region" description="Helical" evidence="6">
    <location>
        <begin position="673"/>
        <end position="694"/>
    </location>
</feature>
<gene>
    <name evidence="9" type="ORF">BDV37DRAFT_58027</name>
</gene>
<evidence type="ECO:0008006" key="11">
    <source>
        <dbReference type="Google" id="ProtNLM"/>
    </source>
</evidence>
<keyword evidence="3 6" id="KW-1133">Transmembrane helix</keyword>
<evidence type="ECO:0000313" key="10">
    <source>
        <dbReference type="Proteomes" id="UP000325579"/>
    </source>
</evidence>
<dbReference type="AlphaFoldDB" id="A0A5N7DJT3"/>
<evidence type="ECO:0000256" key="5">
    <source>
        <dbReference type="SAM" id="MobiDB-lite"/>
    </source>
</evidence>
<feature type="transmembrane region" description="Helical" evidence="6">
    <location>
        <begin position="622"/>
        <end position="639"/>
    </location>
</feature>
<evidence type="ECO:0000256" key="2">
    <source>
        <dbReference type="ARBA" id="ARBA00022692"/>
    </source>
</evidence>
<evidence type="ECO:0000313" key="9">
    <source>
        <dbReference type="EMBL" id="KAE8406545.1"/>
    </source>
</evidence>
<dbReference type="InterPro" id="IPR049453">
    <property type="entry name" value="Memb_transporter_dom"/>
</dbReference>
<feature type="transmembrane region" description="Helical" evidence="6">
    <location>
        <begin position="217"/>
        <end position="236"/>
    </location>
</feature>
<evidence type="ECO:0000259" key="8">
    <source>
        <dbReference type="Pfam" id="PF13515"/>
    </source>
</evidence>